<protein>
    <recommendedName>
        <fullName evidence="2">Radical SAM core domain-containing protein</fullName>
    </recommendedName>
</protein>
<proteinExistence type="predicted"/>
<evidence type="ECO:0000313" key="1">
    <source>
        <dbReference type="EMBL" id="GAG98978.1"/>
    </source>
</evidence>
<reference evidence="1" key="1">
    <citation type="journal article" date="2014" name="Front. Microbiol.">
        <title>High frequency of phylogenetically diverse reductive dehalogenase-homologous genes in deep subseafloor sedimentary metagenomes.</title>
        <authorList>
            <person name="Kawai M."/>
            <person name="Futagami T."/>
            <person name="Toyoda A."/>
            <person name="Takaki Y."/>
            <person name="Nishi S."/>
            <person name="Hori S."/>
            <person name="Arai W."/>
            <person name="Tsubouchi T."/>
            <person name="Morono Y."/>
            <person name="Uchiyama I."/>
            <person name="Ito T."/>
            <person name="Fujiyama A."/>
            <person name="Inagaki F."/>
            <person name="Takami H."/>
        </authorList>
    </citation>
    <scope>NUCLEOTIDE SEQUENCE</scope>
    <source>
        <strain evidence="1">Expedition CK06-06</strain>
    </source>
</reference>
<dbReference type="InterPro" id="IPR013785">
    <property type="entry name" value="Aldolase_TIM"/>
</dbReference>
<feature type="non-terminal residue" evidence="1">
    <location>
        <position position="1"/>
    </location>
</feature>
<name>X1CSD4_9ZZZZ</name>
<sequence length="178" mass="20315">AISTVAPKNSEGFFEKLLDIKNRFYRGGKFQLQFSVHTTDNKKRDELIPISKMSFQEIADYGRRFCGNGDKKVTLNFAMTKGYPVDVDIARQYFDPDKFIIKLTPINPTEMAMCNELISEIDAYNPASADQIINDFRSQGYDVILSIGEVEENKIGSNCGQFVTQLKESEMHKRNYNS</sequence>
<accession>X1CSD4</accession>
<dbReference type="EMBL" id="BART01026611">
    <property type="protein sequence ID" value="GAG98978.1"/>
    <property type="molecule type" value="Genomic_DNA"/>
</dbReference>
<dbReference type="AlphaFoldDB" id="X1CSD4"/>
<gene>
    <name evidence="1" type="ORF">S01H4_47408</name>
</gene>
<comment type="caution">
    <text evidence="1">The sequence shown here is derived from an EMBL/GenBank/DDBJ whole genome shotgun (WGS) entry which is preliminary data.</text>
</comment>
<evidence type="ECO:0008006" key="2">
    <source>
        <dbReference type="Google" id="ProtNLM"/>
    </source>
</evidence>
<organism evidence="1">
    <name type="scientific">marine sediment metagenome</name>
    <dbReference type="NCBI Taxonomy" id="412755"/>
    <lineage>
        <taxon>unclassified sequences</taxon>
        <taxon>metagenomes</taxon>
        <taxon>ecological metagenomes</taxon>
    </lineage>
</organism>
<dbReference type="Gene3D" id="3.20.20.70">
    <property type="entry name" value="Aldolase class I"/>
    <property type="match status" value="1"/>
</dbReference>